<dbReference type="OrthoDB" id="3388at2759"/>
<feature type="active site" evidence="4">
    <location>
        <position position="33"/>
    </location>
</feature>
<evidence type="ECO:0000259" key="5">
    <source>
        <dbReference type="SMART" id="SM00226"/>
    </source>
</evidence>
<evidence type="ECO:0000313" key="7">
    <source>
        <dbReference type="Proteomes" id="UP000270094"/>
    </source>
</evidence>
<dbReference type="Proteomes" id="UP000270094">
    <property type="component" value="Unassembled WGS sequence"/>
</dbReference>
<dbReference type="GO" id="GO:0004725">
    <property type="term" value="F:protein tyrosine phosphatase activity"/>
    <property type="evidence" value="ECO:0007669"/>
    <property type="project" value="InterPro"/>
</dbReference>
<keyword evidence="2" id="KW-0378">Hydrolase</keyword>
<dbReference type="AlphaFoldDB" id="A0A3P7JGK2"/>
<gene>
    <name evidence="6" type="ORF">SVUK_LOCUS14077</name>
</gene>
<organism evidence="6 7">
    <name type="scientific">Strongylus vulgaris</name>
    <name type="common">Blood worm</name>
    <dbReference type="NCBI Taxonomy" id="40348"/>
    <lineage>
        <taxon>Eukaryota</taxon>
        <taxon>Metazoa</taxon>
        <taxon>Ecdysozoa</taxon>
        <taxon>Nematoda</taxon>
        <taxon>Chromadorea</taxon>
        <taxon>Rhabditida</taxon>
        <taxon>Rhabditina</taxon>
        <taxon>Rhabditomorpha</taxon>
        <taxon>Strongyloidea</taxon>
        <taxon>Strongylidae</taxon>
        <taxon>Strongylus</taxon>
    </lineage>
</organism>
<reference evidence="6 7" key="1">
    <citation type="submission" date="2018-11" db="EMBL/GenBank/DDBJ databases">
        <authorList>
            <consortium name="Pathogen Informatics"/>
        </authorList>
    </citation>
    <scope>NUCLEOTIDE SEQUENCE [LARGE SCALE GENOMIC DNA]</scope>
</reference>
<name>A0A3P7JGK2_STRVU</name>
<sequence length="142" mass="16168">MVPEAEKGRGKTMIDHKKIDWPRRLPCKRNICRSPIAEAVFLDIIKKRGLSDQWYVESAAIIDYHSGKPPDPRAMKTLEKFGITDYKHKARVTTTADIRDFDYIFGMDNSNIRCCCPPNLLLKCNLCPIASLSSHFDSAPNK</sequence>
<evidence type="ECO:0000313" key="6">
    <source>
        <dbReference type="EMBL" id="VDM79079.1"/>
    </source>
</evidence>
<dbReference type="InterPro" id="IPR050438">
    <property type="entry name" value="LMW_PTPase"/>
</dbReference>
<dbReference type="Pfam" id="PF01451">
    <property type="entry name" value="LMWPc"/>
    <property type="match status" value="1"/>
</dbReference>
<dbReference type="SMART" id="SM00226">
    <property type="entry name" value="LMWPc"/>
    <property type="match status" value="1"/>
</dbReference>
<evidence type="ECO:0000256" key="2">
    <source>
        <dbReference type="ARBA" id="ARBA00022801"/>
    </source>
</evidence>
<keyword evidence="7" id="KW-1185">Reference proteome</keyword>
<dbReference type="PANTHER" id="PTHR11717:SF7">
    <property type="entry name" value="LOW MOLECULAR WEIGHT PHOSPHOTYROSINE PROTEIN PHOSPHATASE"/>
    <property type="match status" value="1"/>
</dbReference>
<dbReference type="PRINTS" id="PR00719">
    <property type="entry name" value="LMWPTPASE"/>
</dbReference>
<dbReference type="InterPro" id="IPR036196">
    <property type="entry name" value="Ptyr_pPase_sf"/>
</dbReference>
<feature type="domain" description="Phosphotyrosine protein phosphatase I" evidence="5">
    <location>
        <begin position="27"/>
        <end position="138"/>
    </location>
</feature>
<dbReference type="SUPFAM" id="SSF52788">
    <property type="entry name" value="Phosphotyrosine protein phosphatases I"/>
    <property type="match status" value="1"/>
</dbReference>
<evidence type="ECO:0000256" key="1">
    <source>
        <dbReference type="ARBA" id="ARBA00011063"/>
    </source>
</evidence>
<accession>A0A3P7JGK2</accession>
<dbReference type="InterPro" id="IPR017867">
    <property type="entry name" value="Tyr_phospatase_low_mol_wt"/>
</dbReference>
<dbReference type="PANTHER" id="PTHR11717">
    <property type="entry name" value="LOW MOLECULAR WEIGHT PROTEIN TYROSINE PHOSPHATASE"/>
    <property type="match status" value="1"/>
</dbReference>
<comment type="similarity">
    <text evidence="1">Belongs to the low molecular weight phosphotyrosine protein phosphatase family.</text>
</comment>
<proteinExistence type="inferred from homology"/>
<keyword evidence="3" id="KW-0904">Protein phosphatase</keyword>
<dbReference type="InterPro" id="IPR023485">
    <property type="entry name" value="Ptyr_pPase"/>
</dbReference>
<dbReference type="EMBL" id="UYYB01103898">
    <property type="protein sequence ID" value="VDM79079.1"/>
    <property type="molecule type" value="Genomic_DNA"/>
</dbReference>
<evidence type="ECO:0000256" key="4">
    <source>
        <dbReference type="PIRSR" id="PIRSR617867-1"/>
    </source>
</evidence>
<evidence type="ECO:0000256" key="3">
    <source>
        <dbReference type="ARBA" id="ARBA00022912"/>
    </source>
</evidence>
<dbReference type="Gene3D" id="3.40.50.2300">
    <property type="match status" value="1"/>
</dbReference>
<protein>
    <recommendedName>
        <fullName evidence="5">Phosphotyrosine protein phosphatase I domain-containing protein</fullName>
    </recommendedName>
</protein>
<feature type="active site" description="Nucleophile" evidence="4">
    <location>
        <position position="27"/>
    </location>
</feature>